<sequence>MSNVDMDFVNAVIEDRVITADEMNESERRAISCLSKYDMKPGENFWFIKNGGIITNAADHTPEESHQITNECLDDTAYSALKNVYLGAVRNPDNIDLEPYRFQCYKDYKLIDQDYSYEQFQQELDNGKSPLSYIRSSSTPGYRDFMDCTDDPLHHMKSK</sequence>
<proteinExistence type="predicted"/>
<comment type="caution">
    <text evidence="1">The sequence shown here is derived from an EMBL/GenBank/DDBJ whole genome shotgun (WGS) entry which is preliminary data.</text>
</comment>
<reference evidence="1 2" key="1">
    <citation type="journal article" date="2019" name="Syst. Appl. Microbiol.">
        <title>Characterization of Bifidobacterium species in feaces of the Egyptian fruit bat: Description of B. vespertilionis sp. nov. and B. rousetti sp. nov.</title>
        <authorList>
            <person name="Modesto M."/>
            <person name="Satti M."/>
            <person name="Watanabe K."/>
            <person name="Puglisi E."/>
            <person name="Morelli L."/>
            <person name="Huang C.-H."/>
            <person name="Liou J.-S."/>
            <person name="Miyashita M."/>
            <person name="Tamura T."/>
            <person name="Saito S."/>
            <person name="Mori K."/>
            <person name="Huang L."/>
            <person name="Sciavilla P."/>
            <person name="Sandri C."/>
            <person name="Spiezio C."/>
            <person name="Vitali F."/>
            <person name="Cavalieri D."/>
            <person name="Perpetuini G."/>
            <person name="Tofalo R."/>
            <person name="Bonetti A."/>
            <person name="Arita M."/>
            <person name="Mattarelli P."/>
        </authorList>
    </citation>
    <scope>NUCLEOTIDE SEQUENCE [LARGE SCALE GENOMIC DNA]</scope>
    <source>
        <strain evidence="1 2">RST7</strain>
    </source>
</reference>
<evidence type="ECO:0000313" key="1">
    <source>
        <dbReference type="EMBL" id="KAA8829958.1"/>
    </source>
</evidence>
<gene>
    <name evidence="1" type="ORF">EMO89_07505</name>
</gene>
<dbReference type="AlphaFoldDB" id="A0A5M9ZSY5"/>
<dbReference type="Proteomes" id="UP000412028">
    <property type="component" value="Unassembled WGS sequence"/>
</dbReference>
<dbReference type="RefSeq" id="WP_150381543.1">
    <property type="nucleotide sequence ID" value="NZ_RZUI01000008.1"/>
</dbReference>
<protein>
    <submittedName>
        <fullName evidence="1">Uncharacterized protein</fullName>
    </submittedName>
</protein>
<accession>A0A5M9ZSY5</accession>
<dbReference type="OrthoDB" id="3240494at2"/>
<organism evidence="1 2">
    <name type="scientific">Bifidobacterium tissieri</name>
    <dbReference type="NCBI Taxonomy" id="1630162"/>
    <lineage>
        <taxon>Bacteria</taxon>
        <taxon>Bacillati</taxon>
        <taxon>Actinomycetota</taxon>
        <taxon>Actinomycetes</taxon>
        <taxon>Bifidobacteriales</taxon>
        <taxon>Bifidobacteriaceae</taxon>
        <taxon>Bifidobacterium</taxon>
    </lineage>
</organism>
<name>A0A5M9ZSY5_9BIFI</name>
<evidence type="ECO:0000313" key="2">
    <source>
        <dbReference type="Proteomes" id="UP000412028"/>
    </source>
</evidence>
<dbReference type="EMBL" id="RZUI01000008">
    <property type="protein sequence ID" value="KAA8829958.1"/>
    <property type="molecule type" value="Genomic_DNA"/>
</dbReference>